<dbReference type="PROSITE" id="PS00606">
    <property type="entry name" value="KS3_1"/>
    <property type="match status" value="1"/>
</dbReference>
<dbReference type="Gene3D" id="3.30.70.3290">
    <property type="match status" value="1"/>
</dbReference>
<keyword evidence="5" id="KW-0012">Acyltransferase</keyword>
<protein>
    <submittedName>
        <fullName evidence="8">Type I polyketide synthase</fullName>
    </submittedName>
</protein>
<evidence type="ECO:0000256" key="4">
    <source>
        <dbReference type="ARBA" id="ARBA00023268"/>
    </source>
</evidence>
<comment type="caution">
    <text evidence="8">The sequence shown here is derived from an EMBL/GenBank/DDBJ whole genome shotgun (WGS) entry which is preliminary data.</text>
</comment>
<evidence type="ECO:0000256" key="5">
    <source>
        <dbReference type="ARBA" id="ARBA00023315"/>
    </source>
</evidence>
<keyword evidence="9" id="KW-1185">Reference proteome</keyword>
<evidence type="ECO:0000256" key="1">
    <source>
        <dbReference type="ARBA" id="ARBA00022450"/>
    </source>
</evidence>
<dbReference type="EMBL" id="JAERRF010000106">
    <property type="protein sequence ID" value="MBL1102865.1"/>
    <property type="molecule type" value="Genomic_DNA"/>
</dbReference>
<evidence type="ECO:0000259" key="6">
    <source>
        <dbReference type="PROSITE" id="PS50075"/>
    </source>
</evidence>
<dbReference type="PROSITE" id="PS00012">
    <property type="entry name" value="PHOSPHOPANTETHEINE"/>
    <property type="match status" value="1"/>
</dbReference>
<evidence type="ECO:0000313" key="8">
    <source>
        <dbReference type="EMBL" id="MBL1102865.1"/>
    </source>
</evidence>
<keyword evidence="3" id="KW-0808">Transferase</keyword>
<dbReference type="SMART" id="SM00825">
    <property type="entry name" value="PKS_KS"/>
    <property type="match status" value="1"/>
</dbReference>
<dbReference type="Pfam" id="PF00550">
    <property type="entry name" value="PP-binding"/>
    <property type="match status" value="1"/>
</dbReference>
<keyword evidence="4" id="KW-0511">Multifunctional enzyme</keyword>
<dbReference type="InterPro" id="IPR014031">
    <property type="entry name" value="Ketoacyl_synth_C"/>
</dbReference>
<evidence type="ECO:0000259" key="7">
    <source>
        <dbReference type="PROSITE" id="PS52004"/>
    </source>
</evidence>
<evidence type="ECO:0000313" key="9">
    <source>
        <dbReference type="Proteomes" id="UP000634229"/>
    </source>
</evidence>
<dbReference type="InterPro" id="IPR020806">
    <property type="entry name" value="PKS_PP-bd"/>
</dbReference>
<proteinExistence type="predicted"/>
<dbReference type="Pfam" id="PF16197">
    <property type="entry name" value="KAsynt_C_assoc"/>
    <property type="match status" value="1"/>
</dbReference>
<dbReference type="InterPro" id="IPR009081">
    <property type="entry name" value="PP-bd_ACP"/>
</dbReference>
<evidence type="ECO:0000256" key="2">
    <source>
        <dbReference type="ARBA" id="ARBA00022553"/>
    </source>
</evidence>
<keyword evidence="2" id="KW-0597">Phosphoprotein</keyword>
<dbReference type="InterPro" id="IPR016039">
    <property type="entry name" value="Thiolase-like"/>
</dbReference>
<dbReference type="Pfam" id="PF02801">
    <property type="entry name" value="Ketoacyl-synt_C"/>
    <property type="match status" value="1"/>
</dbReference>
<dbReference type="SMART" id="SM01294">
    <property type="entry name" value="PKS_PP_betabranch"/>
    <property type="match status" value="1"/>
</dbReference>
<name>A0ABS1NSP8_9ACTN</name>
<dbReference type="Proteomes" id="UP000634229">
    <property type="component" value="Unassembled WGS sequence"/>
</dbReference>
<dbReference type="PROSITE" id="PS52004">
    <property type="entry name" value="KS3_2"/>
    <property type="match status" value="1"/>
</dbReference>
<evidence type="ECO:0000256" key="3">
    <source>
        <dbReference type="ARBA" id="ARBA00022679"/>
    </source>
</evidence>
<dbReference type="InterPro" id="IPR018201">
    <property type="entry name" value="Ketoacyl_synth_AS"/>
</dbReference>
<dbReference type="SUPFAM" id="SSF47336">
    <property type="entry name" value="ACP-like"/>
    <property type="match status" value="1"/>
</dbReference>
<dbReference type="Gene3D" id="3.40.47.10">
    <property type="match status" value="1"/>
</dbReference>
<feature type="domain" description="Carrier" evidence="6">
    <location>
        <begin position="80"/>
        <end position="155"/>
    </location>
</feature>
<dbReference type="InterPro" id="IPR036736">
    <property type="entry name" value="ACP-like_sf"/>
</dbReference>
<dbReference type="InterPro" id="IPR050091">
    <property type="entry name" value="PKS_NRPS_Biosynth_Enz"/>
</dbReference>
<keyword evidence="1" id="KW-0596">Phosphopantetheine</keyword>
<sequence>RQGVGALSDDLALELFDQALGADTALLAPVLLDLAALRDQARTGTLPALLRGLVRLPAHRGGDGSLAQRLASVDAGDHERVVREFVLTQVAAVLGHASAAAVDPQRSFKDLGFDSLGAVELRNRLTQSGGVRLPATLIFDHPTPAAVTRLLLTEVGQAAQTLPAARPRRTARVDEPLAIVGMSCRYPGGVTAPEELWELVAEGRDAITGLPTDRGWDLERLYDPDPDHEGTIYTRGGGFLQQPDGFDAEFFGISPHEATAMDPQQRLILEGAWEAFENAGIDPTSLRGSDTGVFCGAVTTDYAGMTSTEQEGYRLTGTTTSVLSGRISYTLGLEGPAVSVDTACSSSLVALHLAARALRDGECSMALAGGVTLMAGPYLLTEFSRQRALSPDGRCKAYAAAADGTGFSDGVGLVVLERLSEARRKGHRVLAVLRGSAVNQDGASNGLTAPNGPSQERVIRAALANAGLRPSEVDAVEGHGTGTTLGDPIEAQALLATYGRERDGEPLWLGSIKSNIGHSSAAAGVAGVIKMVQAMLHGELPRTLHVDEPSPHIDWQEGGVELLTEAREWPASDKPRRAGVSSFGVSGTNAHVILEEAPAEEQAEEQAAAAPFPVLPVPLSARSEAALREQADRLRALLIAHPDTSVTDIAYSAATTRAHLDHRAAVVARDREGLLAGLGALAAGEPADGVVVGRPVSGETVFVFPGQGSQWAGMA</sequence>
<dbReference type="Gene3D" id="1.10.1200.10">
    <property type="entry name" value="ACP-like"/>
    <property type="match status" value="1"/>
</dbReference>
<reference evidence="8 9" key="1">
    <citation type="submission" date="2021-01" db="EMBL/GenBank/DDBJ databases">
        <title>WGS of actinomycetes isolated from Thailand.</title>
        <authorList>
            <person name="Thawai C."/>
        </authorList>
    </citation>
    <scope>NUCLEOTIDE SEQUENCE [LARGE SCALE GENOMIC DNA]</scope>
    <source>
        <strain evidence="8 9">CA1R205</strain>
    </source>
</reference>
<dbReference type="InterPro" id="IPR020841">
    <property type="entry name" value="PKS_Beta-ketoAc_synthase_dom"/>
</dbReference>
<accession>A0ABS1NSP8</accession>
<feature type="non-terminal residue" evidence="8">
    <location>
        <position position="715"/>
    </location>
</feature>
<organism evidence="8 9">
    <name type="scientific">Streptomyces coffeae</name>
    <dbReference type="NCBI Taxonomy" id="621382"/>
    <lineage>
        <taxon>Bacteria</taxon>
        <taxon>Bacillati</taxon>
        <taxon>Actinomycetota</taxon>
        <taxon>Actinomycetes</taxon>
        <taxon>Kitasatosporales</taxon>
        <taxon>Streptomycetaceae</taxon>
        <taxon>Streptomyces</taxon>
    </lineage>
</organism>
<dbReference type="SMART" id="SM00823">
    <property type="entry name" value="PKS_PP"/>
    <property type="match status" value="1"/>
</dbReference>
<feature type="domain" description="Ketosynthase family 3 (KS3)" evidence="7">
    <location>
        <begin position="174"/>
        <end position="596"/>
    </location>
</feature>
<dbReference type="SUPFAM" id="SSF53901">
    <property type="entry name" value="Thiolase-like"/>
    <property type="match status" value="1"/>
</dbReference>
<dbReference type="PROSITE" id="PS50075">
    <property type="entry name" value="CARRIER"/>
    <property type="match status" value="1"/>
</dbReference>
<gene>
    <name evidence="8" type="ORF">JK363_41150</name>
</gene>
<dbReference type="PANTHER" id="PTHR43775">
    <property type="entry name" value="FATTY ACID SYNTHASE"/>
    <property type="match status" value="1"/>
</dbReference>
<dbReference type="InterPro" id="IPR014030">
    <property type="entry name" value="Ketoacyl_synth_N"/>
</dbReference>
<dbReference type="RefSeq" id="WP_236076574.1">
    <property type="nucleotide sequence ID" value="NZ_JAERRF010000106.1"/>
</dbReference>
<dbReference type="CDD" id="cd00833">
    <property type="entry name" value="PKS"/>
    <property type="match status" value="1"/>
</dbReference>
<dbReference type="Pfam" id="PF00109">
    <property type="entry name" value="ketoacyl-synt"/>
    <property type="match status" value="1"/>
</dbReference>
<dbReference type="InterPro" id="IPR032821">
    <property type="entry name" value="PKS_assoc"/>
</dbReference>
<feature type="non-terminal residue" evidence="8">
    <location>
        <position position="1"/>
    </location>
</feature>
<dbReference type="PANTHER" id="PTHR43775:SF51">
    <property type="entry name" value="INACTIVE PHENOLPHTHIOCEROL SYNTHESIS POLYKETIDE SYNTHASE TYPE I PKS1-RELATED"/>
    <property type="match status" value="1"/>
</dbReference>
<dbReference type="InterPro" id="IPR006162">
    <property type="entry name" value="Ppantetheine_attach_site"/>
</dbReference>